<dbReference type="PANTHER" id="PTHR34862">
    <property type="entry name" value="SPARK DOMAIN-CONTAINING PROTEIN"/>
    <property type="match status" value="1"/>
</dbReference>
<evidence type="ECO:0000313" key="3">
    <source>
        <dbReference type="Proteomes" id="UP001383192"/>
    </source>
</evidence>
<dbReference type="EMBL" id="JAYKXP010000010">
    <property type="protein sequence ID" value="KAK7053407.1"/>
    <property type="molecule type" value="Genomic_DNA"/>
</dbReference>
<comment type="caution">
    <text evidence="2">The sequence shown here is derived from an EMBL/GenBank/DDBJ whole genome shotgun (WGS) entry which is preliminary data.</text>
</comment>
<feature type="signal peptide" evidence="1">
    <location>
        <begin position="1"/>
        <end position="19"/>
    </location>
</feature>
<organism evidence="2 3">
    <name type="scientific">Paramarasmius palmivorus</name>
    <dbReference type="NCBI Taxonomy" id="297713"/>
    <lineage>
        <taxon>Eukaryota</taxon>
        <taxon>Fungi</taxon>
        <taxon>Dikarya</taxon>
        <taxon>Basidiomycota</taxon>
        <taxon>Agaricomycotina</taxon>
        <taxon>Agaricomycetes</taxon>
        <taxon>Agaricomycetidae</taxon>
        <taxon>Agaricales</taxon>
        <taxon>Marasmiineae</taxon>
        <taxon>Marasmiaceae</taxon>
        <taxon>Paramarasmius</taxon>
    </lineage>
</organism>
<dbReference type="PANTHER" id="PTHR34862:SF1">
    <property type="entry name" value="SPARK DOMAIN-CONTAINING PROTEIN"/>
    <property type="match status" value="1"/>
</dbReference>
<evidence type="ECO:0000256" key="1">
    <source>
        <dbReference type="SAM" id="SignalP"/>
    </source>
</evidence>
<keyword evidence="1" id="KW-0732">Signal</keyword>
<protein>
    <submittedName>
        <fullName evidence="2">Uncharacterized protein</fullName>
    </submittedName>
</protein>
<dbReference type="Proteomes" id="UP001383192">
    <property type="component" value="Unassembled WGS sequence"/>
</dbReference>
<dbReference type="AlphaFoldDB" id="A0AAW0DQR1"/>
<name>A0AAW0DQR1_9AGAR</name>
<reference evidence="2 3" key="1">
    <citation type="submission" date="2024-01" db="EMBL/GenBank/DDBJ databases">
        <title>A draft genome for a cacao thread blight-causing isolate of Paramarasmius palmivorus.</title>
        <authorList>
            <person name="Baruah I.K."/>
            <person name="Bukari Y."/>
            <person name="Amoako-Attah I."/>
            <person name="Meinhardt L.W."/>
            <person name="Bailey B.A."/>
            <person name="Cohen S.P."/>
        </authorList>
    </citation>
    <scope>NUCLEOTIDE SEQUENCE [LARGE SCALE GENOMIC DNA]</scope>
    <source>
        <strain evidence="2 3">GH-12</strain>
    </source>
</reference>
<feature type="chain" id="PRO_5043710001" evidence="1">
    <location>
        <begin position="20"/>
        <end position="247"/>
    </location>
</feature>
<keyword evidence="3" id="KW-1185">Reference proteome</keyword>
<sequence>MTRLLAATAVAAGFAVASAQTSGLSSQCQNALTTVASSSEASCLAPGNLVPIFTSDGNTSVVEPINDWLNSVCSVAPCNNQTISAIVTNVTAGCGTELSLFGYDSSQNAAIIAEIQSIYPTARKVVCLKDGNTNCVTQTLTNIQDVVGPLSPNNIVQIAADALQSSFLAAYNVINEDFPALINDEAKSQVQQECGASFTDGQNPSGISQTASSAAAQGENAAVFLKAMADTGLYALFALGGVFTLAA</sequence>
<evidence type="ECO:0000313" key="2">
    <source>
        <dbReference type="EMBL" id="KAK7053407.1"/>
    </source>
</evidence>
<proteinExistence type="predicted"/>
<gene>
    <name evidence="2" type="ORF">VNI00_004033</name>
</gene>
<accession>A0AAW0DQR1</accession>